<accession>A0AAV6ZZK5</accession>
<keyword evidence="1" id="KW-0472">Membrane</keyword>
<reference evidence="2" key="1">
    <citation type="thesis" date="2020" institute="ProQuest LLC" country="789 East Eisenhower Parkway, Ann Arbor, MI, USA">
        <title>Comparative Genomics and Chromosome Evolution.</title>
        <authorList>
            <person name="Mudd A.B."/>
        </authorList>
    </citation>
    <scope>NUCLEOTIDE SEQUENCE</scope>
    <source>
        <strain evidence="2">237g6f4</strain>
        <tissue evidence="2">Blood</tissue>
    </source>
</reference>
<protein>
    <submittedName>
        <fullName evidence="2">Uncharacterized protein</fullName>
    </submittedName>
</protein>
<keyword evidence="3" id="KW-1185">Reference proteome</keyword>
<sequence>MFYCYFVSNGKKKKVAINFFFFFFLWLELISFISLEEYIVFFLLLFCTERWKVKIDLIVILFLPPRSIK</sequence>
<dbReference type="Proteomes" id="UP000824782">
    <property type="component" value="Unassembled WGS sequence"/>
</dbReference>
<proteinExistence type="predicted"/>
<evidence type="ECO:0000313" key="3">
    <source>
        <dbReference type="Proteomes" id="UP000824782"/>
    </source>
</evidence>
<comment type="caution">
    <text evidence="2">The sequence shown here is derived from an EMBL/GenBank/DDBJ whole genome shotgun (WGS) entry which is preliminary data.</text>
</comment>
<name>A0AAV6ZZK5_ENGPU</name>
<keyword evidence="1" id="KW-0812">Transmembrane</keyword>
<gene>
    <name evidence="2" type="ORF">GDO81_003006</name>
</gene>
<feature type="transmembrane region" description="Helical" evidence="1">
    <location>
        <begin position="15"/>
        <end position="33"/>
    </location>
</feature>
<keyword evidence="1" id="KW-1133">Transmembrane helix</keyword>
<dbReference type="AlphaFoldDB" id="A0AAV6ZZK5"/>
<dbReference type="EMBL" id="WNYA01000010">
    <property type="protein sequence ID" value="KAG8552690.1"/>
    <property type="molecule type" value="Genomic_DNA"/>
</dbReference>
<evidence type="ECO:0000256" key="1">
    <source>
        <dbReference type="SAM" id="Phobius"/>
    </source>
</evidence>
<evidence type="ECO:0000313" key="2">
    <source>
        <dbReference type="EMBL" id="KAG8552690.1"/>
    </source>
</evidence>
<organism evidence="2 3">
    <name type="scientific">Engystomops pustulosus</name>
    <name type="common">Tungara frog</name>
    <name type="synonym">Physalaemus pustulosus</name>
    <dbReference type="NCBI Taxonomy" id="76066"/>
    <lineage>
        <taxon>Eukaryota</taxon>
        <taxon>Metazoa</taxon>
        <taxon>Chordata</taxon>
        <taxon>Craniata</taxon>
        <taxon>Vertebrata</taxon>
        <taxon>Euteleostomi</taxon>
        <taxon>Amphibia</taxon>
        <taxon>Batrachia</taxon>
        <taxon>Anura</taxon>
        <taxon>Neobatrachia</taxon>
        <taxon>Hyloidea</taxon>
        <taxon>Leptodactylidae</taxon>
        <taxon>Leiuperinae</taxon>
        <taxon>Engystomops</taxon>
    </lineage>
</organism>